<evidence type="ECO:0000313" key="2">
    <source>
        <dbReference type="Proteomes" id="UP000602087"/>
    </source>
</evidence>
<sequence length="157" mass="16670">MAVALTLVLGLGQGLAAAPVDHGDGPYADRLCGDTGIEASLCAIDRQVLVAQQGQEHRDRAIADGATCELRSSLWVCAGVRSVLAQRGGTTYGDTFLTPVEPGPVDPDLVAHELEHVRQWRLFGPDLAVLYLREGIDPCTNYFEESADLDAGGYTCG</sequence>
<keyword evidence="2" id="KW-1185">Reference proteome</keyword>
<dbReference type="EMBL" id="JAEINH010000002">
    <property type="protein sequence ID" value="MBI9114115.1"/>
    <property type="molecule type" value="Genomic_DNA"/>
</dbReference>
<proteinExistence type="predicted"/>
<dbReference type="RefSeq" id="WP_198732656.1">
    <property type="nucleotide sequence ID" value="NZ_JAEINH010000002.1"/>
</dbReference>
<comment type="caution">
    <text evidence="1">The sequence shown here is derived from an EMBL/GenBank/DDBJ whole genome shotgun (WGS) entry which is preliminary data.</text>
</comment>
<evidence type="ECO:0008006" key="3">
    <source>
        <dbReference type="Google" id="ProtNLM"/>
    </source>
</evidence>
<evidence type="ECO:0000313" key="1">
    <source>
        <dbReference type="EMBL" id="MBI9114115.1"/>
    </source>
</evidence>
<protein>
    <recommendedName>
        <fullName evidence="3">DUF4157 domain-containing protein</fullName>
    </recommendedName>
</protein>
<name>A0A934M912_9MICO</name>
<gene>
    <name evidence="1" type="ORF">JAV76_03690</name>
</gene>
<reference evidence="1" key="1">
    <citation type="submission" date="2020-12" db="EMBL/GenBank/DDBJ databases">
        <title>Sanguibacter suaedae sp. nov., isolated from Suaeda aralocaspica.</title>
        <authorList>
            <person name="Ma Q."/>
        </authorList>
    </citation>
    <scope>NUCLEOTIDE SEQUENCE</scope>
    <source>
        <strain evidence="1">YZGR15</strain>
    </source>
</reference>
<organism evidence="1 2">
    <name type="scientific">Sanguibacter suaedae</name>
    <dbReference type="NCBI Taxonomy" id="2795737"/>
    <lineage>
        <taxon>Bacteria</taxon>
        <taxon>Bacillati</taxon>
        <taxon>Actinomycetota</taxon>
        <taxon>Actinomycetes</taxon>
        <taxon>Micrococcales</taxon>
        <taxon>Sanguibacteraceae</taxon>
        <taxon>Sanguibacter</taxon>
    </lineage>
</organism>
<dbReference type="AlphaFoldDB" id="A0A934M912"/>
<dbReference type="Proteomes" id="UP000602087">
    <property type="component" value="Unassembled WGS sequence"/>
</dbReference>
<accession>A0A934M912</accession>